<evidence type="ECO:0000313" key="3">
    <source>
        <dbReference type="Proteomes" id="UP000011575"/>
    </source>
</evidence>
<sequence>MRPTRATLTVAVAALALFALLALGGGGAVAQDNTTQQTAVPQAGGEPDIDVHAPNPTLTPGETNEVALQISNDGELDYGSPQLREAVTTARNVRVEADADGTPLTVESGETAIGAVTESRPGEVPLAVSVPADVEEGTYTIDVEVSYSHTYRTGSTVVERSPTETVSVDLEVDSDARFEVVNVTTDARIGDSGTLEVELENVGADAARDANVILESSSAGLGFGDGARDSARIGAIESGETATVRYDVGFAPDAPVREYALDASVAFRTPDGLQRLDETPTLGVTPADRQEFSLGDVESDLYVGEEGDIRGTVTNDGPVTARNVVVRYADQSPNVIPIETAVAVGTLDAGESAEFRLPVEISGEAEAVDRTADVAVQYRNAEDERRIYEDVELLFGVEPQRDQFALDVQQRQVAAGESLALDVEVTNNLDEPVSDVEARLFADSPLESDDDEAFAQRLEPGESTTMTFTLTAESAATAKTYPVSFDFRYDDADGNSQLSDTTRVPIDVTDGESGLPWALLGVGALVVIAVAGGATYYARAR</sequence>
<evidence type="ECO:0008006" key="4">
    <source>
        <dbReference type="Google" id="ProtNLM"/>
    </source>
</evidence>
<dbReference type="RefSeq" id="WP_008001558.1">
    <property type="nucleotide sequence ID" value="NZ_AOJI01000027.1"/>
</dbReference>
<keyword evidence="1" id="KW-1133">Transmembrane helix</keyword>
<feature type="transmembrane region" description="Helical" evidence="1">
    <location>
        <begin position="515"/>
        <end position="538"/>
    </location>
</feature>
<dbReference type="STRING" id="1230454.C461_12049"/>
<protein>
    <recommendedName>
        <fullName evidence="4">Exo-alpha-sialidase</fullName>
    </recommendedName>
</protein>
<evidence type="ECO:0000313" key="2">
    <source>
        <dbReference type="EMBL" id="EMA66366.1"/>
    </source>
</evidence>
<gene>
    <name evidence="2" type="ORF">C461_12049</name>
</gene>
<dbReference type="PANTHER" id="PTHR35902:SF3">
    <property type="entry name" value="NPCBM-ASSOCIATED, NEW3 DOMAIN OF ALPHA-GALACTOSIDASE"/>
    <property type="match status" value="1"/>
</dbReference>
<proteinExistence type="predicted"/>
<dbReference type="Gene3D" id="2.60.40.10">
    <property type="entry name" value="Immunoglobulins"/>
    <property type="match status" value="2"/>
</dbReference>
<organism evidence="2 3">
    <name type="scientific">Halorubrum aidingense JCM 13560</name>
    <dbReference type="NCBI Taxonomy" id="1230454"/>
    <lineage>
        <taxon>Archaea</taxon>
        <taxon>Methanobacteriati</taxon>
        <taxon>Methanobacteriota</taxon>
        <taxon>Stenosarchaea group</taxon>
        <taxon>Halobacteria</taxon>
        <taxon>Halobacteriales</taxon>
        <taxon>Haloferacaceae</taxon>
        <taxon>Halorubrum</taxon>
    </lineage>
</organism>
<keyword evidence="1" id="KW-0812">Transmembrane</keyword>
<name>M0P8K7_9EURY</name>
<dbReference type="AlphaFoldDB" id="M0P8K7"/>
<dbReference type="Proteomes" id="UP000011575">
    <property type="component" value="Unassembled WGS sequence"/>
</dbReference>
<dbReference type="InterPro" id="IPR013783">
    <property type="entry name" value="Ig-like_fold"/>
</dbReference>
<comment type="caution">
    <text evidence="2">The sequence shown here is derived from an EMBL/GenBank/DDBJ whole genome shotgun (WGS) entry which is preliminary data.</text>
</comment>
<dbReference type="PANTHER" id="PTHR35902">
    <property type="entry name" value="S-LAYER DOMAIN-LIKE PROTEIN-RELATED"/>
    <property type="match status" value="1"/>
</dbReference>
<dbReference type="EMBL" id="AOJI01000027">
    <property type="protein sequence ID" value="EMA66366.1"/>
    <property type="molecule type" value="Genomic_DNA"/>
</dbReference>
<keyword evidence="3" id="KW-1185">Reference proteome</keyword>
<accession>M0P8K7</accession>
<dbReference type="PATRIC" id="fig|1230454.4.peg.2421"/>
<reference evidence="2 3" key="1">
    <citation type="journal article" date="2014" name="PLoS Genet.">
        <title>Phylogenetically driven sequencing of extremely halophilic archaea reveals strategies for static and dynamic osmo-response.</title>
        <authorList>
            <person name="Becker E.A."/>
            <person name="Seitzer P.M."/>
            <person name="Tritt A."/>
            <person name="Larsen D."/>
            <person name="Krusor M."/>
            <person name="Yao A.I."/>
            <person name="Wu D."/>
            <person name="Madern D."/>
            <person name="Eisen J.A."/>
            <person name="Darling A.E."/>
            <person name="Facciotti M.T."/>
        </authorList>
    </citation>
    <scope>NUCLEOTIDE SEQUENCE [LARGE SCALE GENOMIC DNA]</scope>
    <source>
        <strain evidence="2 3">JCM 13560</strain>
    </source>
</reference>
<evidence type="ECO:0000256" key="1">
    <source>
        <dbReference type="SAM" id="Phobius"/>
    </source>
</evidence>
<keyword evidence="1" id="KW-0472">Membrane</keyword>